<organism evidence="6 8">
    <name type="scientific">Thermoproteota archaeon</name>
    <dbReference type="NCBI Taxonomy" id="2056631"/>
    <lineage>
        <taxon>Archaea</taxon>
        <taxon>Thermoproteota</taxon>
    </lineage>
</organism>
<dbReference type="Pfam" id="PF02361">
    <property type="entry name" value="CbiQ"/>
    <property type="match status" value="1"/>
</dbReference>
<proteinExistence type="predicted"/>
<dbReference type="AlphaFoldDB" id="A0A497EW06"/>
<evidence type="ECO:0000256" key="4">
    <source>
        <dbReference type="ARBA" id="ARBA00023136"/>
    </source>
</evidence>
<dbReference type="PANTHER" id="PTHR33514:SF13">
    <property type="entry name" value="PROTEIN ABCI12, CHLOROPLASTIC"/>
    <property type="match status" value="1"/>
</dbReference>
<dbReference type="EMBL" id="QMQZ01000061">
    <property type="protein sequence ID" value="RLE51336.1"/>
    <property type="molecule type" value="Genomic_DNA"/>
</dbReference>
<reference evidence="8 9" key="1">
    <citation type="submission" date="2018-06" db="EMBL/GenBank/DDBJ databases">
        <title>Extensive metabolic versatility and redundancy in microbially diverse, dynamic hydrothermal sediments.</title>
        <authorList>
            <person name="Dombrowski N."/>
            <person name="Teske A."/>
            <person name="Baker B.J."/>
        </authorList>
    </citation>
    <scope>NUCLEOTIDE SEQUENCE [LARGE SCALE GENOMIC DNA]</scope>
    <source>
        <strain evidence="7">B20_G2</strain>
        <strain evidence="6">B29_G17</strain>
    </source>
</reference>
<dbReference type="InterPro" id="IPR003339">
    <property type="entry name" value="ABC/ECF_trnsptr_transmembrane"/>
</dbReference>
<sequence>MKILEGFEFKRGETLIHKLDPRVKLAYSIIVFALAMIFTHSITLLIILISTLPLFYVAKAFRKFAKSVQGSLILVGIVFAVNFITLGFERALAMSIRLLLMISCFSIFFLTTYPEDFAEALVKLKVPYEFALTFTMALRFVPTLAREAQLIMDAQRSRGLELDKGNFIRRLRNYIPILVPLIVGAIRKSIKVAEAMESRAFGASPKRTSLRELKFKQRDYAFLALIVLMFIVAVYAKYFLGVEELISSLVSLG</sequence>
<evidence type="ECO:0000313" key="6">
    <source>
        <dbReference type="EMBL" id="RLE51336.1"/>
    </source>
</evidence>
<evidence type="ECO:0008006" key="10">
    <source>
        <dbReference type="Google" id="ProtNLM"/>
    </source>
</evidence>
<feature type="transmembrane region" description="Helical" evidence="5">
    <location>
        <begin position="25"/>
        <end position="58"/>
    </location>
</feature>
<dbReference type="Proteomes" id="UP000269499">
    <property type="component" value="Unassembled WGS sequence"/>
</dbReference>
<comment type="caution">
    <text evidence="6">The sequence shown here is derived from an EMBL/GenBank/DDBJ whole genome shotgun (WGS) entry which is preliminary data.</text>
</comment>
<name>A0A497EW06_9CREN</name>
<dbReference type="EMBL" id="QMRA01000034">
    <property type="protein sequence ID" value="RLE54109.1"/>
    <property type="molecule type" value="Genomic_DNA"/>
</dbReference>
<dbReference type="Proteomes" id="UP000268446">
    <property type="component" value="Unassembled WGS sequence"/>
</dbReference>
<protein>
    <recommendedName>
        <fullName evidence="10">Energy-coupling factor transporter transmembrane protein EcfT</fullName>
    </recommendedName>
</protein>
<evidence type="ECO:0000313" key="9">
    <source>
        <dbReference type="Proteomes" id="UP000269499"/>
    </source>
</evidence>
<accession>A0A497EW06</accession>
<evidence type="ECO:0000256" key="2">
    <source>
        <dbReference type="ARBA" id="ARBA00022692"/>
    </source>
</evidence>
<evidence type="ECO:0000256" key="3">
    <source>
        <dbReference type="ARBA" id="ARBA00022989"/>
    </source>
</evidence>
<keyword evidence="3 5" id="KW-1133">Transmembrane helix</keyword>
<dbReference type="GO" id="GO:0005886">
    <property type="term" value="C:plasma membrane"/>
    <property type="evidence" value="ECO:0007669"/>
    <property type="project" value="UniProtKB-ARBA"/>
</dbReference>
<feature type="transmembrane region" description="Helical" evidence="5">
    <location>
        <begin position="220"/>
        <end position="240"/>
    </location>
</feature>
<keyword evidence="4 5" id="KW-0472">Membrane</keyword>
<keyword evidence="2 5" id="KW-0812">Transmembrane</keyword>
<evidence type="ECO:0000256" key="1">
    <source>
        <dbReference type="ARBA" id="ARBA00004141"/>
    </source>
</evidence>
<dbReference type="PANTHER" id="PTHR33514">
    <property type="entry name" value="PROTEIN ABCI12, CHLOROPLASTIC"/>
    <property type="match status" value="1"/>
</dbReference>
<evidence type="ECO:0000313" key="8">
    <source>
        <dbReference type="Proteomes" id="UP000268446"/>
    </source>
</evidence>
<evidence type="ECO:0000313" key="7">
    <source>
        <dbReference type="EMBL" id="RLE54109.1"/>
    </source>
</evidence>
<evidence type="ECO:0000256" key="5">
    <source>
        <dbReference type="SAM" id="Phobius"/>
    </source>
</evidence>
<dbReference type="CDD" id="cd16914">
    <property type="entry name" value="EcfT"/>
    <property type="match status" value="1"/>
</dbReference>
<feature type="transmembrane region" description="Helical" evidence="5">
    <location>
        <begin position="94"/>
        <end position="113"/>
    </location>
</feature>
<gene>
    <name evidence="6" type="ORF">DRJ20_02285</name>
    <name evidence="7" type="ORF">DRJ26_02280</name>
</gene>
<comment type="subcellular location">
    <subcellularLocation>
        <location evidence="1">Membrane</location>
        <topology evidence="1">Multi-pass membrane protein</topology>
    </subcellularLocation>
</comment>
<feature type="transmembrane region" description="Helical" evidence="5">
    <location>
        <begin position="70"/>
        <end position="88"/>
    </location>
</feature>